<gene>
    <name evidence="2" type="ORF">HF521_005447</name>
</gene>
<dbReference type="EMBL" id="JABFDY010000015">
    <property type="protein sequence ID" value="KAF7697029.1"/>
    <property type="molecule type" value="Genomic_DNA"/>
</dbReference>
<organism evidence="2 3">
    <name type="scientific">Silurus meridionalis</name>
    <name type="common">Southern catfish</name>
    <name type="synonym">Silurus soldatovi meridionalis</name>
    <dbReference type="NCBI Taxonomy" id="175797"/>
    <lineage>
        <taxon>Eukaryota</taxon>
        <taxon>Metazoa</taxon>
        <taxon>Chordata</taxon>
        <taxon>Craniata</taxon>
        <taxon>Vertebrata</taxon>
        <taxon>Euteleostomi</taxon>
        <taxon>Actinopterygii</taxon>
        <taxon>Neopterygii</taxon>
        <taxon>Teleostei</taxon>
        <taxon>Ostariophysi</taxon>
        <taxon>Siluriformes</taxon>
        <taxon>Siluridae</taxon>
        <taxon>Silurus</taxon>
    </lineage>
</organism>
<feature type="transmembrane region" description="Helical" evidence="1">
    <location>
        <begin position="87"/>
        <end position="110"/>
    </location>
</feature>
<keyword evidence="3" id="KW-1185">Reference proteome</keyword>
<feature type="transmembrane region" description="Helical" evidence="1">
    <location>
        <begin position="51"/>
        <end position="75"/>
    </location>
</feature>
<keyword evidence="1" id="KW-1133">Transmembrane helix</keyword>
<evidence type="ECO:0000313" key="2">
    <source>
        <dbReference type="EMBL" id="KAF7697029.1"/>
    </source>
</evidence>
<keyword evidence="1" id="KW-0812">Transmembrane</keyword>
<protein>
    <submittedName>
        <fullName evidence="2">Uncharacterized protein</fullName>
    </submittedName>
</protein>
<reference evidence="2" key="1">
    <citation type="submission" date="2020-08" db="EMBL/GenBank/DDBJ databases">
        <title>Chromosome-level assembly of Southern catfish (Silurus meridionalis) provides insights into visual adaptation to the nocturnal and benthic lifestyles.</title>
        <authorList>
            <person name="Zhang Y."/>
            <person name="Wang D."/>
            <person name="Peng Z."/>
        </authorList>
    </citation>
    <scope>NUCLEOTIDE SEQUENCE</scope>
    <source>
        <strain evidence="2">SWU-2019-XX</strain>
        <tissue evidence="2">Muscle</tissue>
    </source>
</reference>
<comment type="caution">
    <text evidence="2">The sequence shown here is derived from an EMBL/GenBank/DDBJ whole genome shotgun (WGS) entry which is preliminary data.</text>
</comment>
<evidence type="ECO:0000313" key="3">
    <source>
        <dbReference type="Proteomes" id="UP000606274"/>
    </source>
</evidence>
<dbReference type="AlphaFoldDB" id="A0A8T0AXC6"/>
<sequence>MPCSSEHSDGQVGPKCSMPAESQGILMANMSGPLTFVDMQTIKLAFTWERVLKMCLVVFTQLLFIYINIVMLFTLRTKAIFRETPRYILFTHMLLNDTIHLLIALLLYMLSSLYFVMVRAACACIVILSTSTFVNAPLNLALMSLERAIILLVTYSVYHCTTHSCSLAAGQECDIQSSAVHHSGHCVALYICGHPAAGP</sequence>
<keyword evidence="1" id="KW-0472">Membrane</keyword>
<feature type="transmembrane region" description="Helical" evidence="1">
    <location>
        <begin position="116"/>
        <end position="138"/>
    </location>
</feature>
<accession>A0A8T0AXC6</accession>
<evidence type="ECO:0000256" key="1">
    <source>
        <dbReference type="SAM" id="Phobius"/>
    </source>
</evidence>
<proteinExistence type="predicted"/>
<name>A0A8T0AXC6_SILME</name>
<dbReference type="Proteomes" id="UP000606274">
    <property type="component" value="Unassembled WGS sequence"/>
</dbReference>